<gene>
    <name evidence="1" type="ORF">TIFTF001_029348</name>
</gene>
<comment type="caution">
    <text evidence="1">The sequence shown here is derived from an EMBL/GenBank/DDBJ whole genome shotgun (WGS) entry which is preliminary data.</text>
</comment>
<dbReference type="EMBL" id="BTGU01000097">
    <property type="protein sequence ID" value="GMN60266.1"/>
    <property type="molecule type" value="Genomic_DNA"/>
</dbReference>
<accession>A0AA88DRL5</accession>
<reference evidence="1" key="1">
    <citation type="submission" date="2023-07" db="EMBL/GenBank/DDBJ databases">
        <title>draft genome sequence of fig (Ficus carica).</title>
        <authorList>
            <person name="Takahashi T."/>
            <person name="Nishimura K."/>
        </authorList>
    </citation>
    <scope>NUCLEOTIDE SEQUENCE</scope>
</reference>
<dbReference type="Proteomes" id="UP001187192">
    <property type="component" value="Unassembled WGS sequence"/>
</dbReference>
<evidence type="ECO:0000313" key="2">
    <source>
        <dbReference type="Proteomes" id="UP001187192"/>
    </source>
</evidence>
<proteinExistence type="predicted"/>
<evidence type="ECO:0000313" key="1">
    <source>
        <dbReference type="EMBL" id="GMN60266.1"/>
    </source>
</evidence>
<keyword evidence="2" id="KW-1185">Reference proteome</keyword>
<sequence length="258" mass="28161">MLLGGEEANHLRFFLPSSHPPLNLSSTLAPTIGHPPYSPSINVQKSLLKQHIGAQDVRVVPSVVAAFDAAVVFIVAAVPTFGENTENIDDSRDDEGDEVDVELLEGDVILCSAADSDERNDELRSSHISLDPATISRSFLTSSTHEQMIRASTPVIGAFTLRDWQTHGLIPTFLTPVCPQTHGTMATASTPSLESLMHYTDRRIGEHLTYMKSMLANHEAAIVQKMEANNKTIVHKIESAMAMNKEACSGELNVEFEQ</sequence>
<protein>
    <submittedName>
        <fullName evidence="1">Uncharacterized protein</fullName>
    </submittedName>
</protein>
<dbReference type="AlphaFoldDB" id="A0AA88DRL5"/>
<organism evidence="1 2">
    <name type="scientific">Ficus carica</name>
    <name type="common">Common fig</name>
    <dbReference type="NCBI Taxonomy" id="3494"/>
    <lineage>
        <taxon>Eukaryota</taxon>
        <taxon>Viridiplantae</taxon>
        <taxon>Streptophyta</taxon>
        <taxon>Embryophyta</taxon>
        <taxon>Tracheophyta</taxon>
        <taxon>Spermatophyta</taxon>
        <taxon>Magnoliopsida</taxon>
        <taxon>eudicotyledons</taxon>
        <taxon>Gunneridae</taxon>
        <taxon>Pentapetalae</taxon>
        <taxon>rosids</taxon>
        <taxon>fabids</taxon>
        <taxon>Rosales</taxon>
        <taxon>Moraceae</taxon>
        <taxon>Ficeae</taxon>
        <taxon>Ficus</taxon>
    </lineage>
</organism>
<name>A0AA88DRL5_FICCA</name>